<organism evidence="3 4">
    <name type="scientific">Desmophyllum pertusum</name>
    <dbReference type="NCBI Taxonomy" id="174260"/>
    <lineage>
        <taxon>Eukaryota</taxon>
        <taxon>Metazoa</taxon>
        <taxon>Cnidaria</taxon>
        <taxon>Anthozoa</taxon>
        <taxon>Hexacorallia</taxon>
        <taxon>Scleractinia</taxon>
        <taxon>Caryophylliina</taxon>
        <taxon>Caryophylliidae</taxon>
        <taxon>Desmophyllum</taxon>
    </lineage>
</organism>
<gene>
    <name evidence="3" type="primary">LIPT2_2</name>
    <name evidence="3" type="ORF">OS493_022936</name>
</gene>
<dbReference type="Pfam" id="PF21948">
    <property type="entry name" value="LplA-B_cat"/>
    <property type="match status" value="1"/>
</dbReference>
<dbReference type="EMBL" id="MU825889">
    <property type="protein sequence ID" value="KAJ7384299.1"/>
    <property type="molecule type" value="Genomic_DNA"/>
</dbReference>
<sequence length="236" mass="26592">MSTLLVCFAGHRGKNTVRHQPVENPREPGNQQTSAWLPSIPRWRPSTEFVLRESWRKSPYLPALEVQNAIARQHLDELKAKGTSSAKNILLFYEHYPVFTIGIRNKSVDSAERKRLEDLGAELWLRLARDFDVPASTTCDTGVWVNDNKIAAIGVRSSRWITTHGIALNCDIDLSWFEHFIPCGLEGKGVTSLSKETKQTIQPQDAIPAFIESFQNVFDCTVMLDNSKDLITDGVL</sequence>
<evidence type="ECO:0000313" key="3">
    <source>
        <dbReference type="EMBL" id="KAJ7384299.1"/>
    </source>
</evidence>
<keyword evidence="4" id="KW-1185">Reference proteome</keyword>
<dbReference type="OrthoDB" id="19908at2759"/>
<accession>A0A9X0D496</accession>
<dbReference type="PANTHER" id="PTHR10993:SF7">
    <property type="entry name" value="LIPOYLTRANSFERASE 2, MITOCHONDRIAL-RELATED"/>
    <property type="match status" value="1"/>
</dbReference>
<dbReference type="PANTHER" id="PTHR10993">
    <property type="entry name" value="OCTANOYLTRANSFERASE"/>
    <property type="match status" value="1"/>
</dbReference>
<dbReference type="InterPro" id="IPR045864">
    <property type="entry name" value="aa-tRNA-synth_II/BPL/LPL"/>
</dbReference>
<dbReference type="EC" id="2.3.1.181" evidence="3"/>
<keyword evidence="3" id="KW-0012">Acyltransferase</keyword>
<keyword evidence="3" id="KW-0808">Transferase</keyword>
<reference evidence="3" key="1">
    <citation type="submission" date="2023-01" db="EMBL/GenBank/DDBJ databases">
        <title>Genome assembly of the deep-sea coral Lophelia pertusa.</title>
        <authorList>
            <person name="Herrera S."/>
            <person name="Cordes E."/>
        </authorList>
    </citation>
    <scope>NUCLEOTIDE SEQUENCE</scope>
    <source>
        <strain evidence="3">USNM1676648</strain>
        <tissue evidence="3">Polyp</tissue>
    </source>
</reference>
<comment type="caution">
    <text evidence="3">The sequence shown here is derived from an EMBL/GenBank/DDBJ whole genome shotgun (WGS) entry which is preliminary data.</text>
</comment>
<name>A0A9X0D496_9CNID</name>
<protein>
    <submittedName>
        <fullName evidence="3">Lipoyltransferase 2, mitochondrial</fullName>
        <ecNumber evidence="3">2.3.1.181</ecNumber>
    </submittedName>
</protein>
<evidence type="ECO:0000256" key="1">
    <source>
        <dbReference type="SAM" id="MobiDB-lite"/>
    </source>
</evidence>
<dbReference type="PROSITE" id="PS51733">
    <property type="entry name" value="BPL_LPL_CATALYTIC"/>
    <property type="match status" value="1"/>
</dbReference>
<dbReference type="AlphaFoldDB" id="A0A9X0D496"/>
<feature type="region of interest" description="Disordered" evidence="1">
    <location>
        <begin position="16"/>
        <end position="37"/>
    </location>
</feature>
<feature type="domain" description="BPL/LPL catalytic" evidence="2">
    <location>
        <begin position="46"/>
        <end position="222"/>
    </location>
</feature>
<dbReference type="GO" id="GO:0009249">
    <property type="term" value="P:protein lipoylation"/>
    <property type="evidence" value="ECO:0007669"/>
    <property type="project" value="TreeGrafter"/>
</dbReference>
<dbReference type="Proteomes" id="UP001163046">
    <property type="component" value="Unassembled WGS sequence"/>
</dbReference>
<dbReference type="GO" id="GO:0033819">
    <property type="term" value="F:lipoyl(octanoyl) transferase activity"/>
    <property type="evidence" value="ECO:0007669"/>
    <property type="project" value="UniProtKB-EC"/>
</dbReference>
<evidence type="ECO:0000313" key="4">
    <source>
        <dbReference type="Proteomes" id="UP001163046"/>
    </source>
</evidence>
<evidence type="ECO:0000259" key="2">
    <source>
        <dbReference type="PROSITE" id="PS51733"/>
    </source>
</evidence>
<dbReference type="Gene3D" id="3.30.930.10">
    <property type="entry name" value="Bira Bifunctional Protein, Domain 2"/>
    <property type="match status" value="2"/>
</dbReference>
<proteinExistence type="predicted"/>
<dbReference type="SUPFAM" id="SSF55681">
    <property type="entry name" value="Class II aaRS and biotin synthetases"/>
    <property type="match status" value="1"/>
</dbReference>
<dbReference type="InterPro" id="IPR004143">
    <property type="entry name" value="BPL_LPL_catalytic"/>
</dbReference>